<gene>
    <name evidence="5" type="ORF">AUK40_04500</name>
</gene>
<dbReference type="Proteomes" id="UP000183245">
    <property type="component" value="Unassembled WGS sequence"/>
</dbReference>
<reference evidence="5 6" key="1">
    <citation type="journal article" date="2016" name="Environ. Microbiol.">
        <title>Genomic resolution of a cold subsurface aquifer community provides metabolic insights for novel microbes adapted to high CO concentrations.</title>
        <authorList>
            <person name="Probst A.J."/>
            <person name="Castelle C.J."/>
            <person name="Singh A."/>
            <person name="Brown C.T."/>
            <person name="Anantharaman K."/>
            <person name="Sharon I."/>
            <person name="Hug L.A."/>
            <person name="Burstein D."/>
            <person name="Emerson J.B."/>
            <person name="Thomas B.C."/>
            <person name="Banfield J.F."/>
        </authorList>
    </citation>
    <scope>NUCLEOTIDE SEQUENCE [LARGE SCALE GENOMIC DNA]</scope>
    <source>
        <strain evidence="5">CG2_30_54_11</strain>
    </source>
</reference>
<feature type="domain" description="Ketoreductase" evidence="4">
    <location>
        <begin position="3"/>
        <end position="186"/>
    </location>
</feature>
<evidence type="ECO:0000259" key="4">
    <source>
        <dbReference type="SMART" id="SM00822"/>
    </source>
</evidence>
<dbReference type="InterPro" id="IPR057326">
    <property type="entry name" value="KR_dom"/>
</dbReference>
<evidence type="ECO:0000313" key="6">
    <source>
        <dbReference type="Proteomes" id="UP000183245"/>
    </source>
</evidence>
<evidence type="ECO:0000256" key="1">
    <source>
        <dbReference type="ARBA" id="ARBA00006484"/>
    </source>
</evidence>
<dbReference type="InterPro" id="IPR036291">
    <property type="entry name" value="NAD(P)-bd_dom_sf"/>
</dbReference>
<dbReference type="PIRSF" id="PIRSF000126">
    <property type="entry name" value="11-beta-HSD1"/>
    <property type="match status" value="1"/>
</dbReference>
<accession>A0A1J5IJL6</accession>
<dbReference type="EMBL" id="MNZT01000077">
    <property type="protein sequence ID" value="OIP96891.1"/>
    <property type="molecule type" value="Genomic_DNA"/>
</dbReference>
<dbReference type="PROSITE" id="PS51257">
    <property type="entry name" value="PROKAR_LIPOPROTEIN"/>
    <property type="match status" value="1"/>
</dbReference>
<dbReference type="SMART" id="SM00822">
    <property type="entry name" value="PKS_KR"/>
    <property type="match status" value="1"/>
</dbReference>
<comment type="caution">
    <text evidence="5">The sequence shown here is derived from an EMBL/GenBank/DDBJ whole genome shotgun (WGS) entry which is preliminary data.</text>
</comment>
<dbReference type="PANTHER" id="PTHR44196">
    <property type="entry name" value="DEHYDROGENASE/REDUCTASE SDR FAMILY MEMBER 7B"/>
    <property type="match status" value="1"/>
</dbReference>
<name>A0A1J5IJL6_9BACT</name>
<dbReference type="PANTHER" id="PTHR44196:SF2">
    <property type="entry name" value="SHORT-CHAIN DEHYDROGENASE-RELATED"/>
    <property type="match status" value="1"/>
</dbReference>
<organism evidence="5 6">
    <name type="scientific">Candidatus Wirthbacteria bacterium CG2_30_54_11</name>
    <dbReference type="NCBI Taxonomy" id="1817892"/>
    <lineage>
        <taxon>Bacteria</taxon>
        <taxon>Candidatus Wirthbacteria</taxon>
    </lineage>
</organism>
<keyword evidence="2" id="KW-0560">Oxidoreductase</keyword>
<dbReference type="GO" id="GO:0016491">
    <property type="term" value="F:oxidoreductase activity"/>
    <property type="evidence" value="ECO:0007669"/>
    <property type="project" value="UniProtKB-KW"/>
</dbReference>
<evidence type="ECO:0000256" key="3">
    <source>
        <dbReference type="RuleBase" id="RU000363"/>
    </source>
</evidence>
<dbReference type="PRINTS" id="PR00081">
    <property type="entry name" value="GDHRDH"/>
</dbReference>
<dbReference type="STRING" id="1817892.AUK40_04500"/>
<dbReference type="Pfam" id="PF00106">
    <property type="entry name" value="adh_short"/>
    <property type="match status" value="1"/>
</dbReference>
<dbReference type="SUPFAM" id="SSF51735">
    <property type="entry name" value="NAD(P)-binding Rossmann-fold domains"/>
    <property type="match status" value="1"/>
</dbReference>
<comment type="similarity">
    <text evidence="1 3">Belongs to the short-chain dehydrogenases/reductases (SDR) family.</text>
</comment>
<dbReference type="CDD" id="cd05233">
    <property type="entry name" value="SDR_c"/>
    <property type="match status" value="1"/>
</dbReference>
<dbReference type="AlphaFoldDB" id="A0A1J5IJL6"/>
<sequence>MEKTVLITGASSGIGCELAKLFAKDGYHLVLVSRKSNQLDAVAGELRQNKAKVTVIPADLSLQGAAEHITEQLEREHITVDVLVNNAGFGAYGAFAELGSKTQLDEIQVNVVALTHLTRLVVPSMIERGSGRILNVASIAAFLPGPFSSIYYASKAFVLSFSEALASELQGTGVTVSVLCPGPTDTNFFRRAQMVPDGRLKMMSADEVARTGYRGLMKGQTVIIPGFLNSLGVALMRLLPKKLLLLIARKVQGK</sequence>
<dbReference type="PRINTS" id="PR00080">
    <property type="entry name" value="SDRFAMILY"/>
</dbReference>
<dbReference type="InterPro" id="IPR002347">
    <property type="entry name" value="SDR_fam"/>
</dbReference>
<protein>
    <submittedName>
        <fullName evidence="5">Short-chain dehydrogenase</fullName>
    </submittedName>
</protein>
<evidence type="ECO:0000313" key="5">
    <source>
        <dbReference type="EMBL" id="OIP96891.1"/>
    </source>
</evidence>
<evidence type="ECO:0000256" key="2">
    <source>
        <dbReference type="ARBA" id="ARBA00023002"/>
    </source>
</evidence>
<dbReference type="GO" id="GO:0016020">
    <property type="term" value="C:membrane"/>
    <property type="evidence" value="ECO:0007669"/>
    <property type="project" value="TreeGrafter"/>
</dbReference>
<proteinExistence type="inferred from homology"/>
<dbReference type="Gene3D" id="3.40.50.720">
    <property type="entry name" value="NAD(P)-binding Rossmann-like Domain"/>
    <property type="match status" value="1"/>
</dbReference>